<evidence type="ECO:0000313" key="13">
    <source>
        <dbReference type="Proteomes" id="UP000193067"/>
    </source>
</evidence>
<evidence type="ECO:0000256" key="1">
    <source>
        <dbReference type="ARBA" id="ARBA00004477"/>
    </source>
</evidence>
<dbReference type="OrthoDB" id="10066429at2759"/>
<keyword evidence="9 11" id="KW-0472">Membrane</keyword>
<keyword evidence="4 11" id="KW-0328">Glycosyltransferase</keyword>
<evidence type="ECO:0000256" key="9">
    <source>
        <dbReference type="ARBA" id="ARBA00023136"/>
    </source>
</evidence>
<evidence type="ECO:0000256" key="11">
    <source>
        <dbReference type="RuleBase" id="RU363075"/>
    </source>
</evidence>
<evidence type="ECO:0000256" key="4">
    <source>
        <dbReference type="ARBA" id="ARBA00022676"/>
    </source>
</evidence>
<comment type="subcellular location">
    <subcellularLocation>
        <location evidence="1 11">Endoplasmic reticulum membrane</location>
        <topology evidence="1 11">Multi-pass membrane protein</topology>
    </subcellularLocation>
</comment>
<keyword evidence="5 12" id="KW-0808">Transferase</keyword>
<accession>A0A1Y2III3</accession>
<feature type="transmembrane region" description="Helical" evidence="11">
    <location>
        <begin position="379"/>
        <end position="397"/>
    </location>
</feature>
<feature type="transmembrane region" description="Helical" evidence="11">
    <location>
        <begin position="218"/>
        <end position="244"/>
    </location>
</feature>
<dbReference type="Pfam" id="PF03901">
    <property type="entry name" value="Glyco_transf_22"/>
    <property type="match status" value="1"/>
</dbReference>
<dbReference type="GO" id="GO:0005789">
    <property type="term" value="C:endoplasmic reticulum membrane"/>
    <property type="evidence" value="ECO:0007669"/>
    <property type="project" value="UniProtKB-SubCell"/>
</dbReference>
<keyword evidence="6 11" id="KW-0812">Transmembrane</keyword>
<dbReference type="AlphaFoldDB" id="A0A1Y2III3"/>
<comment type="similarity">
    <text evidence="10">Belongs to the glycosyltransferase 22 family. PIGZ subfamily.</text>
</comment>
<proteinExistence type="inferred from homology"/>
<dbReference type="InterPro" id="IPR005599">
    <property type="entry name" value="GPI_mannosylTrfase"/>
</dbReference>
<feature type="transmembrane region" description="Helical" evidence="11">
    <location>
        <begin position="148"/>
        <end position="165"/>
    </location>
</feature>
<evidence type="ECO:0000256" key="6">
    <source>
        <dbReference type="ARBA" id="ARBA00022692"/>
    </source>
</evidence>
<feature type="transmembrane region" description="Helical" evidence="11">
    <location>
        <begin position="284"/>
        <end position="304"/>
    </location>
</feature>
<dbReference type="PANTHER" id="PTHR22760">
    <property type="entry name" value="GLYCOSYLTRANSFERASE"/>
    <property type="match status" value="1"/>
</dbReference>
<dbReference type="GO" id="GO:0006506">
    <property type="term" value="P:GPI anchor biosynthetic process"/>
    <property type="evidence" value="ECO:0007669"/>
    <property type="project" value="UniProtKB-KW"/>
</dbReference>
<keyword evidence="13" id="KW-1185">Reference proteome</keyword>
<dbReference type="Proteomes" id="UP000193067">
    <property type="component" value="Unassembled WGS sequence"/>
</dbReference>
<reference evidence="12 13" key="1">
    <citation type="journal article" date="2015" name="Biotechnol. Biofuels">
        <title>Enhanced degradation of softwood versus hardwood by the white-rot fungus Pycnoporus coccineus.</title>
        <authorList>
            <person name="Couturier M."/>
            <person name="Navarro D."/>
            <person name="Chevret D."/>
            <person name="Henrissat B."/>
            <person name="Piumi F."/>
            <person name="Ruiz-Duenas F.J."/>
            <person name="Martinez A.T."/>
            <person name="Grigoriev I.V."/>
            <person name="Riley R."/>
            <person name="Lipzen A."/>
            <person name="Berrin J.G."/>
            <person name="Master E.R."/>
            <person name="Rosso M.N."/>
        </authorList>
    </citation>
    <scope>NUCLEOTIDE SEQUENCE [LARGE SCALE GENOMIC DNA]</scope>
    <source>
        <strain evidence="12 13">BRFM310</strain>
    </source>
</reference>
<sequence>MASTGLDSSSPRFLYLGLLAIRVCFAFLGTGYIHPDEYFQNGEVVAGNVLGIHSMLTWEWDPVFPCRSIVPVCLTTGFPLSLLSSLLRASAPQFIFVAERLPFLLSSLILDYSIYHLVHESARLQALLLISSSYVMHTYQVRPFSNSLEAVFVALSLVLLKRLFLSEAGQGKSQRVSIYLASLAFTAVCGVFTRITFAAFFLPIALEVLKWGLRTSRFSLAVFARLVSLPVLVAVAASLGFVYADTVYFQNTTRPAHLELTPLNFLRYNMLPSNLAEHGLHPRWLHLVVNLPMIATPGLLYYVLWSEFDIFTSRSGEEQKKPGVVQLMQRSKFLHLRWSATSLLSIQPHQEPRFLTPLLVPMIAMAVNNGRILRAGRSFMIFWVVANSVLAVLFGVLHQGGVVPSLFRIHDMIYRTPDGTDPRDFRIVYWKTYMPPRHLLAVPQSDIDSHNVSISDLAGASANSAIDALLIPPASSDPRPLSTLLVAPFHSVNDLIERSPGCLSERARVFPHLDLDHIAEAVRIGWKDGLSLGIFDVDPVCMEKAVWEERAASTQSI</sequence>
<keyword evidence="3" id="KW-0337">GPI-anchor biosynthesis</keyword>
<dbReference type="EC" id="2.4.1.-" evidence="11"/>
<dbReference type="STRING" id="1353009.A0A1Y2III3"/>
<protein>
    <recommendedName>
        <fullName evidence="11">Mannosyltransferase</fullName>
        <ecNumber evidence="11">2.4.1.-</ecNumber>
    </recommendedName>
</protein>
<comment type="pathway">
    <text evidence="2">Glycolipid biosynthesis; glycosylphosphatidylinositol-anchor biosynthesis.</text>
</comment>
<evidence type="ECO:0000256" key="8">
    <source>
        <dbReference type="ARBA" id="ARBA00022989"/>
    </source>
</evidence>
<organism evidence="12 13">
    <name type="scientific">Trametes coccinea (strain BRFM310)</name>
    <name type="common">Pycnoporus coccineus</name>
    <dbReference type="NCBI Taxonomy" id="1353009"/>
    <lineage>
        <taxon>Eukaryota</taxon>
        <taxon>Fungi</taxon>
        <taxon>Dikarya</taxon>
        <taxon>Basidiomycota</taxon>
        <taxon>Agaricomycotina</taxon>
        <taxon>Agaricomycetes</taxon>
        <taxon>Polyporales</taxon>
        <taxon>Polyporaceae</taxon>
        <taxon>Trametes</taxon>
    </lineage>
</organism>
<evidence type="ECO:0000256" key="3">
    <source>
        <dbReference type="ARBA" id="ARBA00022502"/>
    </source>
</evidence>
<keyword evidence="7 11" id="KW-0256">Endoplasmic reticulum</keyword>
<dbReference type="GO" id="GO:0000026">
    <property type="term" value="F:alpha-1,2-mannosyltransferase activity"/>
    <property type="evidence" value="ECO:0007669"/>
    <property type="project" value="TreeGrafter"/>
</dbReference>
<dbReference type="PANTHER" id="PTHR22760:SF3">
    <property type="entry name" value="GPI MANNOSYLTRANSFERASE 4"/>
    <property type="match status" value="1"/>
</dbReference>
<name>A0A1Y2III3_TRAC3</name>
<feature type="transmembrane region" description="Helical" evidence="11">
    <location>
        <begin position="12"/>
        <end position="33"/>
    </location>
</feature>
<keyword evidence="8 11" id="KW-1133">Transmembrane helix</keyword>
<evidence type="ECO:0000313" key="12">
    <source>
        <dbReference type="EMBL" id="OSD00990.1"/>
    </source>
</evidence>
<evidence type="ECO:0000256" key="2">
    <source>
        <dbReference type="ARBA" id="ARBA00004687"/>
    </source>
</evidence>
<gene>
    <name evidence="12" type="ORF">PYCCODRAFT_1370181</name>
</gene>
<evidence type="ECO:0000256" key="7">
    <source>
        <dbReference type="ARBA" id="ARBA00022824"/>
    </source>
</evidence>
<feature type="transmembrane region" description="Helical" evidence="11">
    <location>
        <begin position="177"/>
        <end position="206"/>
    </location>
</feature>
<dbReference type="EMBL" id="KZ084114">
    <property type="protein sequence ID" value="OSD00990.1"/>
    <property type="molecule type" value="Genomic_DNA"/>
</dbReference>
<evidence type="ECO:0000256" key="10">
    <source>
        <dbReference type="ARBA" id="ARBA00038466"/>
    </source>
</evidence>
<evidence type="ECO:0000256" key="5">
    <source>
        <dbReference type="ARBA" id="ARBA00022679"/>
    </source>
</evidence>